<sequence>MSDVCTTPSQGTGSTPSRGRGWELVKTRDFGFLFAGQTISQIGDSLNKVALLWFVYDLTGSALKMAVVGLLQTLPPLLFGPLIGVYLDRVRKKPVMIGVDLLRTLMVLLIPVLFAMGALSLDRLYILVFATAIFSTIFGPALTSAVPLIVPKERLIAANALLQTTTNVGLLVGPAVSGLGIALIGAQNVLYVDAATFFISALCLFPIRVHETIDRFRVASKGLTEGIAGDLMAGFRFVFVEQKTVTLLMLTATLYSVGISAFIFLLPVFAKDVLGVGPIQLGWLWSSLGVGMLLASLSLTSIAQGDVPWRLRFMSGALAVGGIAVAALGFFDAPVAAGILLAVIGGSTAMFTPLVWTMLQELTPEHLLGRVFTSFATGGMASSMAGMAGFGWAADHMGPAASLGGISLILLLTAATAWLFSFYKAHPRGLAVSPSGSFTPQPSAAQS</sequence>
<dbReference type="PANTHER" id="PTHR23513">
    <property type="entry name" value="INTEGRAL MEMBRANE EFFLUX PROTEIN-RELATED"/>
    <property type="match status" value="1"/>
</dbReference>
<dbReference type="Proteomes" id="UP000198736">
    <property type="component" value="Unassembled WGS sequence"/>
</dbReference>
<keyword evidence="4 7" id="KW-0812">Transmembrane</keyword>
<evidence type="ECO:0000256" key="6">
    <source>
        <dbReference type="ARBA" id="ARBA00023136"/>
    </source>
</evidence>
<keyword evidence="6 7" id="KW-0472">Membrane</keyword>
<evidence type="ECO:0000256" key="2">
    <source>
        <dbReference type="ARBA" id="ARBA00022448"/>
    </source>
</evidence>
<keyword evidence="10" id="KW-1185">Reference proteome</keyword>
<evidence type="ECO:0000259" key="8">
    <source>
        <dbReference type="PROSITE" id="PS50850"/>
    </source>
</evidence>
<dbReference type="RefSeq" id="WP_090896655.1">
    <property type="nucleotide sequence ID" value="NZ_CZPZ01000012.1"/>
</dbReference>
<keyword evidence="3" id="KW-1003">Cell membrane</keyword>
<feature type="transmembrane region" description="Helical" evidence="7">
    <location>
        <begin position="125"/>
        <end position="149"/>
    </location>
</feature>
<evidence type="ECO:0000313" key="10">
    <source>
        <dbReference type="Proteomes" id="UP000198736"/>
    </source>
</evidence>
<dbReference type="SUPFAM" id="SSF103473">
    <property type="entry name" value="MFS general substrate transporter"/>
    <property type="match status" value="1"/>
</dbReference>
<dbReference type="InterPro" id="IPR020846">
    <property type="entry name" value="MFS_dom"/>
</dbReference>
<gene>
    <name evidence="9" type="ORF">COMA2_20158</name>
</gene>
<feature type="transmembrane region" description="Helical" evidence="7">
    <location>
        <begin position="245"/>
        <end position="270"/>
    </location>
</feature>
<dbReference type="Gene3D" id="1.20.1250.20">
    <property type="entry name" value="MFS general substrate transporter like domains"/>
    <property type="match status" value="2"/>
</dbReference>
<dbReference type="InterPro" id="IPR010290">
    <property type="entry name" value="TM_effector"/>
</dbReference>
<evidence type="ECO:0000256" key="1">
    <source>
        <dbReference type="ARBA" id="ARBA00004651"/>
    </source>
</evidence>
<dbReference type="Pfam" id="PF05977">
    <property type="entry name" value="MFS_3"/>
    <property type="match status" value="1"/>
</dbReference>
<dbReference type="PANTHER" id="PTHR23513:SF6">
    <property type="entry name" value="MAJOR FACILITATOR SUPERFAMILY ASSOCIATED DOMAIN-CONTAINING PROTEIN"/>
    <property type="match status" value="1"/>
</dbReference>
<keyword evidence="5 7" id="KW-1133">Transmembrane helix</keyword>
<dbReference type="STRING" id="1742973.COMA2_20158"/>
<feature type="transmembrane region" description="Helical" evidence="7">
    <location>
        <begin position="337"/>
        <end position="359"/>
    </location>
</feature>
<feature type="transmembrane region" description="Helical" evidence="7">
    <location>
        <begin position="371"/>
        <end position="394"/>
    </location>
</feature>
<evidence type="ECO:0000256" key="4">
    <source>
        <dbReference type="ARBA" id="ARBA00022692"/>
    </source>
</evidence>
<dbReference type="OrthoDB" id="7283966at2"/>
<feature type="transmembrane region" description="Helical" evidence="7">
    <location>
        <begin position="282"/>
        <end position="299"/>
    </location>
</feature>
<proteinExistence type="predicted"/>
<comment type="subcellular location">
    <subcellularLocation>
        <location evidence="1">Cell membrane</location>
        <topology evidence="1">Multi-pass membrane protein</topology>
    </subcellularLocation>
</comment>
<evidence type="ECO:0000256" key="3">
    <source>
        <dbReference type="ARBA" id="ARBA00022475"/>
    </source>
</evidence>
<dbReference type="EMBL" id="CZPZ01000012">
    <property type="protein sequence ID" value="CUS35232.1"/>
    <property type="molecule type" value="Genomic_DNA"/>
</dbReference>
<dbReference type="GO" id="GO:0022857">
    <property type="term" value="F:transmembrane transporter activity"/>
    <property type="evidence" value="ECO:0007669"/>
    <property type="project" value="InterPro"/>
</dbReference>
<dbReference type="InterPro" id="IPR036259">
    <property type="entry name" value="MFS_trans_sf"/>
</dbReference>
<name>A0A0S4LF47_9BACT</name>
<feature type="transmembrane region" description="Helical" evidence="7">
    <location>
        <begin position="311"/>
        <end position="331"/>
    </location>
</feature>
<feature type="transmembrane region" description="Helical" evidence="7">
    <location>
        <begin position="400"/>
        <end position="420"/>
    </location>
</feature>
<dbReference type="PROSITE" id="PS50850">
    <property type="entry name" value="MFS"/>
    <property type="match status" value="1"/>
</dbReference>
<feature type="transmembrane region" description="Helical" evidence="7">
    <location>
        <begin position="62"/>
        <end position="87"/>
    </location>
</feature>
<evidence type="ECO:0000313" key="9">
    <source>
        <dbReference type="EMBL" id="CUS35232.1"/>
    </source>
</evidence>
<accession>A0A0S4LF47</accession>
<dbReference type="AlphaFoldDB" id="A0A0S4LF47"/>
<feature type="transmembrane region" description="Helical" evidence="7">
    <location>
        <begin position="161"/>
        <end position="184"/>
    </location>
</feature>
<keyword evidence="2" id="KW-0813">Transport</keyword>
<evidence type="ECO:0000256" key="5">
    <source>
        <dbReference type="ARBA" id="ARBA00022989"/>
    </source>
</evidence>
<evidence type="ECO:0000256" key="7">
    <source>
        <dbReference type="SAM" id="Phobius"/>
    </source>
</evidence>
<dbReference type="GO" id="GO:0005886">
    <property type="term" value="C:plasma membrane"/>
    <property type="evidence" value="ECO:0007669"/>
    <property type="project" value="UniProtKB-SubCell"/>
</dbReference>
<organism evidence="9 10">
    <name type="scientific">Candidatus Nitrospira nitrificans</name>
    <dbReference type="NCBI Taxonomy" id="1742973"/>
    <lineage>
        <taxon>Bacteria</taxon>
        <taxon>Pseudomonadati</taxon>
        <taxon>Nitrospirota</taxon>
        <taxon>Nitrospiria</taxon>
        <taxon>Nitrospirales</taxon>
        <taxon>Nitrospiraceae</taxon>
        <taxon>Nitrospira</taxon>
    </lineage>
</organism>
<feature type="transmembrane region" description="Helical" evidence="7">
    <location>
        <begin position="99"/>
        <end position="119"/>
    </location>
</feature>
<feature type="domain" description="Major facilitator superfamily (MFS) profile" evidence="8">
    <location>
        <begin position="24"/>
        <end position="429"/>
    </location>
</feature>
<protein>
    <submittedName>
        <fullName evidence="9">Putative Permease, MFS family</fullName>
    </submittedName>
</protein>
<reference evidence="10" key="1">
    <citation type="submission" date="2015-10" db="EMBL/GenBank/DDBJ databases">
        <authorList>
            <person name="Luecker S."/>
            <person name="Luecker S."/>
        </authorList>
    </citation>
    <scope>NUCLEOTIDE SEQUENCE [LARGE SCALE GENOMIC DNA]</scope>
</reference>
<dbReference type="CDD" id="cd06173">
    <property type="entry name" value="MFS_MefA_like"/>
    <property type="match status" value="1"/>
</dbReference>